<evidence type="ECO:0000313" key="5">
    <source>
        <dbReference type="EMBL" id="MFC4264036.1"/>
    </source>
</evidence>
<reference evidence="6" key="1">
    <citation type="journal article" date="2019" name="Int. J. Syst. Evol. Microbiol.">
        <title>The Global Catalogue of Microorganisms (GCM) 10K type strain sequencing project: providing services to taxonomists for standard genome sequencing and annotation.</title>
        <authorList>
            <consortium name="The Broad Institute Genomics Platform"/>
            <consortium name="The Broad Institute Genome Sequencing Center for Infectious Disease"/>
            <person name="Wu L."/>
            <person name="Ma J."/>
        </authorList>
    </citation>
    <scope>NUCLEOTIDE SEQUENCE [LARGE SCALE GENOMIC DNA]</scope>
    <source>
        <strain evidence="6">CGMCC 1.10698</strain>
    </source>
</reference>
<dbReference type="CDD" id="cd04301">
    <property type="entry name" value="NAT_SF"/>
    <property type="match status" value="1"/>
</dbReference>
<protein>
    <submittedName>
        <fullName evidence="5">GNAT family N-acetyltransferase</fullName>
        <ecNumber evidence="5">2.3.-.-</ecNumber>
    </submittedName>
</protein>
<dbReference type="Proteomes" id="UP001595773">
    <property type="component" value="Unassembled WGS sequence"/>
</dbReference>
<accession>A0ABV8QUT8</accession>
<dbReference type="EMBL" id="JBHSCQ010000001">
    <property type="protein sequence ID" value="MFC4264036.1"/>
    <property type="molecule type" value="Genomic_DNA"/>
</dbReference>
<keyword evidence="1 5" id="KW-0808">Transferase</keyword>
<keyword evidence="6" id="KW-1185">Reference proteome</keyword>
<dbReference type="InterPro" id="IPR016181">
    <property type="entry name" value="Acyl_CoA_acyltransferase"/>
</dbReference>
<dbReference type="PROSITE" id="PS51186">
    <property type="entry name" value="GNAT"/>
    <property type="match status" value="1"/>
</dbReference>
<organism evidence="5 6">
    <name type="scientific">Arthrobacter cryoconiti</name>
    <dbReference type="NCBI Taxonomy" id="748907"/>
    <lineage>
        <taxon>Bacteria</taxon>
        <taxon>Bacillati</taxon>
        <taxon>Actinomycetota</taxon>
        <taxon>Actinomycetes</taxon>
        <taxon>Micrococcales</taxon>
        <taxon>Micrococcaceae</taxon>
        <taxon>Arthrobacter</taxon>
    </lineage>
</organism>
<dbReference type="Gene3D" id="3.40.630.30">
    <property type="match status" value="1"/>
</dbReference>
<dbReference type="Pfam" id="PF13302">
    <property type="entry name" value="Acetyltransf_3"/>
    <property type="match status" value="1"/>
</dbReference>
<comment type="similarity">
    <text evidence="3">Belongs to the acetyltransferase family. RimJ subfamily.</text>
</comment>
<dbReference type="PANTHER" id="PTHR43792">
    <property type="entry name" value="GNAT FAMILY, PUTATIVE (AFU_ORTHOLOGUE AFUA_3G00765)-RELATED-RELATED"/>
    <property type="match status" value="1"/>
</dbReference>
<keyword evidence="2 5" id="KW-0012">Acyltransferase</keyword>
<dbReference type="PANTHER" id="PTHR43792:SF8">
    <property type="entry name" value="[RIBOSOMAL PROTEIN US5]-ALANINE N-ACETYLTRANSFERASE"/>
    <property type="match status" value="1"/>
</dbReference>
<dbReference type="SUPFAM" id="SSF55729">
    <property type="entry name" value="Acyl-CoA N-acyltransferases (Nat)"/>
    <property type="match status" value="1"/>
</dbReference>
<evidence type="ECO:0000259" key="4">
    <source>
        <dbReference type="PROSITE" id="PS51186"/>
    </source>
</evidence>
<evidence type="ECO:0000256" key="2">
    <source>
        <dbReference type="ARBA" id="ARBA00023315"/>
    </source>
</evidence>
<sequence length="200" mass="21919">MSEFLIGSASSTQHLSVPEADGCALSSTVSIRLLTTADALAVATASARNKAFLQPWEPIRPDSFYTLAGQEVLLADSVALQHERRSLFWILFHDGAAVGRISLTDIVRGAFSNGHLGYWVAEDHQGQGLATAAVRFVCNYALEELGLHRLQAGTLIHNVGSQKVLTRCGFTSIGIAEKYIRINGWWQDHQLFQRILSPED</sequence>
<dbReference type="InterPro" id="IPR000182">
    <property type="entry name" value="GNAT_dom"/>
</dbReference>
<feature type="domain" description="N-acetyltransferase" evidence="4">
    <location>
        <begin position="29"/>
        <end position="197"/>
    </location>
</feature>
<dbReference type="GO" id="GO:0016746">
    <property type="term" value="F:acyltransferase activity"/>
    <property type="evidence" value="ECO:0007669"/>
    <property type="project" value="UniProtKB-KW"/>
</dbReference>
<dbReference type="RefSeq" id="WP_230068643.1">
    <property type="nucleotide sequence ID" value="NZ_BAABLL010000011.1"/>
</dbReference>
<name>A0ABV8QUT8_9MICC</name>
<dbReference type="EC" id="2.3.-.-" evidence="5"/>
<proteinExistence type="inferred from homology"/>
<evidence type="ECO:0000313" key="6">
    <source>
        <dbReference type="Proteomes" id="UP001595773"/>
    </source>
</evidence>
<evidence type="ECO:0000256" key="1">
    <source>
        <dbReference type="ARBA" id="ARBA00022679"/>
    </source>
</evidence>
<dbReference type="InterPro" id="IPR051531">
    <property type="entry name" value="N-acetyltransferase"/>
</dbReference>
<evidence type="ECO:0000256" key="3">
    <source>
        <dbReference type="ARBA" id="ARBA00038502"/>
    </source>
</evidence>
<comment type="caution">
    <text evidence="5">The sequence shown here is derived from an EMBL/GenBank/DDBJ whole genome shotgun (WGS) entry which is preliminary data.</text>
</comment>
<gene>
    <name evidence="5" type="ORF">ACFOW9_00295</name>
</gene>